<organism evidence="2 3">
    <name type="scientific">Candidatus Chloroploca asiatica</name>
    <dbReference type="NCBI Taxonomy" id="1506545"/>
    <lineage>
        <taxon>Bacteria</taxon>
        <taxon>Bacillati</taxon>
        <taxon>Chloroflexota</taxon>
        <taxon>Chloroflexia</taxon>
        <taxon>Chloroflexales</taxon>
        <taxon>Chloroflexineae</taxon>
        <taxon>Oscillochloridaceae</taxon>
        <taxon>Candidatus Chloroploca</taxon>
    </lineage>
</organism>
<dbReference type="Gene3D" id="3.40.50.720">
    <property type="entry name" value="NAD(P)-binding Rossmann-like Domain"/>
    <property type="match status" value="1"/>
</dbReference>
<evidence type="ECO:0000313" key="3">
    <source>
        <dbReference type="Proteomes" id="UP000220922"/>
    </source>
</evidence>
<dbReference type="OrthoDB" id="9804695at2"/>
<dbReference type="AlphaFoldDB" id="A0A2H3KTS0"/>
<accession>A0A2H3KTS0</accession>
<feature type="domain" description="CoA-binding" evidence="1">
    <location>
        <begin position="18"/>
        <end position="116"/>
    </location>
</feature>
<dbReference type="SUPFAM" id="SSF51735">
    <property type="entry name" value="NAD(P)-binding Rossmann-fold domains"/>
    <property type="match status" value="1"/>
</dbReference>
<dbReference type="PANTHER" id="PTHR33303">
    <property type="entry name" value="CYTOPLASMIC PROTEIN-RELATED"/>
    <property type="match status" value="1"/>
</dbReference>
<dbReference type="SMART" id="SM00881">
    <property type="entry name" value="CoA_binding"/>
    <property type="match status" value="1"/>
</dbReference>
<dbReference type="InterPro" id="IPR036291">
    <property type="entry name" value="NAD(P)-bd_dom_sf"/>
</dbReference>
<comment type="caution">
    <text evidence="2">The sequence shown here is derived from an EMBL/GenBank/DDBJ whole genome shotgun (WGS) entry which is preliminary data.</text>
</comment>
<keyword evidence="3" id="KW-1185">Reference proteome</keyword>
<reference evidence="2 3" key="1">
    <citation type="submission" date="2016-05" db="EMBL/GenBank/DDBJ databases">
        <authorList>
            <person name="Lavstsen T."/>
            <person name="Jespersen J.S."/>
        </authorList>
    </citation>
    <scope>NUCLEOTIDE SEQUENCE [LARGE SCALE GENOMIC DNA]</scope>
    <source>
        <strain evidence="2 3">B7-9</strain>
    </source>
</reference>
<dbReference type="Pfam" id="PF13380">
    <property type="entry name" value="CoA_binding_2"/>
    <property type="match status" value="1"/>
</dbReference>
<evidence type="ECO:0000313" key="2">
    <source>
        <dbReference type="EMBL" id="PDV98702.1"/>
    </source>
</evidence>
<dbReference type="PANTHER" id="PTHR33303:SF2">
    <property type="entry name" value="COA-BINDING DOMAIN-CONTAINING PROTEIN"/>
    <property type="match status" value="1"/>
</dbReference>
<gene>
    <name evidence="2" type="ORF">A9Q02_01810</name>
</gene>
<protein>
    <submittedName>
        <fullName evidence="2">CoA-binding protein</fullName>
    </submittedName>
</protein>
<proteinExistence type="predicted"/>
<dbReference type="RefSeq" id="WP_097653098.1">
    <property type="nucleotide sequence ID" value="NZ_LYXE01000090.1"/>
</dbReference>
<dbReference type="InterPro" id="IPR003781">
    <property type="entry name" value="CoA-bd"/>
</dbReference>
<name>A0A2H3KTS0_9CHLR</name>
<dbReference type="EMBL" id="LYXE01000090">
    <property type="protein sequence ID" value="PDV98702.1"/>
    <property type="molecule type" value="Genomic_DNA"/>
</dbReference>
<sequence length="149" mass="16835">MENWQTNLLHTSDAIRQLLSQLRRVAVLGIRPERMAHKPAHYVPAALVEMGLEIVPVPVLDQDVPTILGRQVYPTLAAIPGPLDLVDVFRRSQDLPAHLDDMLAARPQAVWFQSGIYHHEVAEQLARAGIQVVQSRCLMVDYRHFLHTP</sequence>
<evidence type="ECO:0000259" key="1">
    <source>
        <dbReference type="SMART" id="SM00881"/>
    </source>
</evidence>
<dbReference type="Proteomes" id="UP000220922">
    <property type="component" value="Unassembled WGS sequence"/>
</dbReference>